<evidence type="ECO:0000313" key="2">
    <source>
        <dbReference type="EMBL" id="CAL2105511.1"/>
    </source>
</evidence>
<dbReference type="Pfam" id="PF03432">
    <property type="entry name" value="Relaxase"/>
    <property type="match status" value="1"/>
</dbReference>
<gene>
    <name evidence="2" type="ORF">T190115A13A_160044</name>
</gene>
<keyword evidence="3" id="KW-1185">Reference proteome</keyword>
<comment type="caution">
    <text evidence="2">The sequence shown here is derived from an EMBL/GenBank/DDBJ whole genome shotgun (WGS) entry which is preliminary data.</text>
</comment>
<dbReference type="Proteomes" id="UP001497602">
    <property type="component" value="Unassembled WGS sequence"/>
</dbReference>
<name>A0ABP1F6Y7_9FLAO</name>
<proteinExistence type="predicted"/>
<protein>
    <recommendedName>
        <fullName evidence="1">MobA/VirD2-like nuclease domain-containing protein</fullName>
    </recommendedName>
</protein>
<accession>A0ABP1F6Y7</accession>
<organism evidence="2 3">
    <name type="scientific">Tenacibaculum vairaonense</name>
    <dbReference type="NCBI Taxonomy" id="3137860"/>
    <lineage>
        <taxon>Bacteria</taxon>
        <taxon>Pseudomonadati</taxon>
        <taxon>Bacteroidota</taxon>
        <taxon>Flavobacteriia</taxon>
        <taxon>Flavobacteriales</taxon>
        <taxon>Flavobacteriaceae</taxon>
        <taxon>Tenacibaculum</taxon>
    </lineage>
</organism>
<evidence type="ECO:0000259" key="1">
    <source>
        <dbReference type="Pfam" id="PF03432"/>
    </source>
</evidence>
<dbReference type="EMBL" id="CAXJRC010000007">
    <property type="protein sequence ID" value="CAL2105511.1"/>
    <property type="molecule type" value="Genomic_DNA"/>
</dbReference>
<reference evidence="2 3" key="1">
    <citation type="submission" date="2024-05" db="EMBL/GenBank/DDBJ databases">
        <authorList>
            <person name="Duchaud E."/>
        </authorList>
    </citation>
    <scope>NUCLEOTIDE SEQUENCE [LARGE SCALE GENOMIC DNA]</scope>
    <source>
        <strain evidence="2">Ena-SAMPLE-TAB-13-05-2024-13:56:06:370-140305</strain>
    </source>
</reference>
<sequence length="274" mass="32711">MFVKELKTSNQKFSRLINYFLESYQKGDPQLFRNTGFATTPKELTKVFTENSKFKHSRSKNLRHCIMSFTPEDSEKLEANSGILYDLAGEYLRLRGYDKAMVYSVIHRPDKNKNKSASVKHYHWHFLISVNEYRSKKSTRNSRKDYEAQQVALEEYQYEKYPHLESLVYTDPERTKTPKIKRTHKEENKLFITKTYTQIADKSISFSDFCERIEKHAELTLYTTKKGIVNGCWYKGNKYRFRTFLEAERFEVLQELEQLKKLRKEKGQERGQAR</sequence>
<evidence type="ECO:0000313" key="3">
    <source>
        <dbReference type="Proteomes" id="UP001497602"/>
    </source>
</evidence>
<feature type="domain" description="MobA/VirD2-like nuclease" evidence="1">
    <location>
        <begin position="31"/>
        <end position="156"/>
    </location>
</feature>
<dbReference type="RefSeq" id="WP_348737335.1">
    <property type="nucleotide sequence ID" value="NZ_CAXJRC010000007.1"/>
</dbReference>
<dbReference type="InterPro" id="IPR005094">
    <property type="entry name" value="Endonuclease_MobA/VirD2"/>
</dbReference>